<organism evidence="3 4">
    <name type="scientific">Serendipita vermifera MAFF 305830</name>
    <dbReference type="NCBI Taxonomy" id="933852"/>
    <lineage>
        <taxon>Eukaryota</taxon>
        <taxon>Fungi</taxon>
        <taxon>Dikarya</taxon>
        <taxon>Basidiomycota</taxon>
        <taxon>Agaricomycotina</taxon>
        <taxon>Agaricomycetes</taxon>
        <taxon>Sebacinales</taxon>
        <taxon>Serendipitaceae</taxon>
        <taxon>Serendipita</taxon>
    </lineage>
</organism>
<dbReference type="AlphaFoldDB" id="A0A0C2WXD5"/>
<evidence type="ECO:0000313" key="3">
    <source>
        <dbReference type="EMBL" id="KIM22017.1"/>
    </source>
</evidence>
<dbReference type="Pfam" id="PF23585">
    <property type="entry name" value="DUF7137"/>
    <property type="match status" value="1"/>
</dbReference>
<dbReference type="OrthoDB" id="2435509at2759"/>
<evidence type="ECO:0000313" key="4">
    <source>
        <dbReference type="Proteomes" id="UP000054097"/>
    </source>
</evidence>
<protein>
    <recommendedName>
        <fullName evidence="2">DUF7137 domain-containing protein</fullName>
    </recommendedName>
</protein>
<feature type="transmembrane region" description="Helical" evidence="1">
    <location>
        <begin position="169"/>
        <end position="188"/>
    </location>
</feature>
<keyword evidence="1" id="KW-1133">Transmembrane helix</keyword>
<sequence length="192" mass="20454">MAATPTPTVSIPQTAAAGGLLFTQPPQTAAASYYKIAPSNPVTFGWNFTSVLVYPTSLTIQAYCQSNGNTYPIGPTGSNGVLPGRATEVVWDPYEYDIMPGAVPLAAAEYTLRINDDRGANAPILGGYLTPYTGTKFSLYRPQQYTPLESWSCPGCSAAIESSPVVRSASIALFATVLIMFLSGFNLLRRIV</sequence>
<dbReference type="EMBL" id="KN824366">
    <property type="protein sequence ID" value="KIM22017.1"/>
    <property type="molecule type" value="Genomic_DNA"/>
</dbReference>
<name>A0A0C2WXD5_SERVB</name>
<dbReference type="STRING" id="933852.A0A0C2WXD5"/>
<gene>
    <name evidence="3" type="ORF">M408DRAFT_333135</name>
</gene>
<keyword evidence="4" id="KW-1185">Reference proteome</keyword>
<dbReference type="HOGENOM" id="CLU_072613_0_0_1"/>
<dbReference type="Proteomes" id="UP000054097">
    <property type="component" value="Unassembled WGS sequence"/>
</dbReference>
<evidence type="ECO:0000256" key="1">
    <source>
        <dbReference type="SAM" id="Phobius"/>
    </source>
</evidence>
<dbReference type="PANTHER" id="PTHR42028:SF1">
    <property type="entry name" value="YALI0E30657P"/>
    <property type="match status" value="1"/>
</dbReference>
<reference evidence="4" key="2">
    <citation type="submission" date="2015-01" db="EMBL/GenBank/DDBJ databases">
        <title>Evolutionary Origins and Diversification of the Mycorrhizal Mutualists.</title>
        <authorList>
            <consortium name="DOE Joint Genome Institute"/>
            <consortium name="Mycorrhizal Genomics Consortium"/>
            <person name="Kohler A."/>
            <person name="Kuo A."/>
            <person name="Nagy L.G."/>
            <person name="Floudas D."/>
            <person name="Copeland A."/>
            <person name="Barry K.W."/>
            <person name="Cichocki N."/>
            <person name="Veneault-Fourrey C."/>
            <person name="LaButti K."/>
            <person name="Lindquist E.A."/>
            <person name="Lipzen A."/>
            <person name="Lundell T."/>
            <person name="Morin E."/>
            <person name="Murat C."/>
            <person name="Riley R."/>
            <person name="Ohm R."/>
            <person name="Sun H."/>
            <person name="Tunlid A."/>
            <person name="Henrissat B."/>
            <person name="Grigoriev I.V."/>
            <person name="Hibbett D.S."/>
            <person name="Martin F."/>
        </authorList>
    </citation>
    <scope>NUCLEOTIDE SEQUENCE [LARGE SCALE GENOMIC DNA]</scope>
    <source>
        <strain evidence="4">MAFF 305830</strain>
    </source>
</reference>
<accession>A0A0C2WXD5</accession>
<keyword evidence="1" id="KW-0812">Transmembrane</keyword>
<keyword evidence="1" id="KW-0472">Membrane</keyword>
<feature type="domain" description="DUF7137" evidence="2">
    <location>
        <begin position="14"/>
        <end position="154"/>
    </location>
</feature>
<dbReference type="InterPro" id="IPR055561">
    <property type="entry name" value="DUF7137"/>
</dbReference>
<reference evidence="3 4" key="1">
    <citation type="submission" date="2014-04" db="EMBL/GenBank/DDBJ databases">
        <authorList>
            <consortium name="DOE Joint Genome Institute"/>
            <person name="Kuo A."/>
            <person name="Zuccaro A."/>
            <person name="Kohler A."/>
            <person name="Nagy L.G."/>
            <person name="Floudas D."/>
            <person name="Copeland A."/>
            <person name="Barry K.W."/>
            <person name="Cichocki N."/>
            <person name="Veneault-Fourrey C."/>
            <person name="LaButti K."/>
            <person name="Lindquist E.A."/>
            <person name="Lipzen A."/>
            <person name="Lundell T."/>
            <person name="Morin E."/>
            <person name="Murat C."/>
            <person name="Sun H."/>
            <person name="Tunlid A."/>
            <person name="Henrissat B."/>
            <person name="Grigoriev I.V."/>
            <person name="Hibbett D.S."/>
            <person name="Martin F."/>
            <person name="Nordberg H.P."/>
            <person name="Cantor M.N."/>
            <person name="Hua S.X."/>
        </authorList>
    </citation>
    <scope>NUCLEOTIDE SEQUENCE [LARGE SCALE GENOMIC DNA]</scope>
    <source>
        <strain evidence="3 4">MAFF 305830</strain>
    </source>
</reference>
<dbReference type="PANTHER" id="PTHR42028">
    <property type="entry name" value="CHROMOSOME 1, WHOLE GENOME SHOTGUN SEQUENCE"/>
    <property type="match status" value="1"/>
</dbReference>
<evidence type="ECO:0000259" key="2">
    <source>
        <dbReference type="Pfam" id="PF23585"/>
    </source>
</evidence>
<proteinExistence type="predicted"/>